<keyword evidence="4" id="KW-1185">Reference proteome</keyword>
<reference evidence="3 4" key="1">
    <citation type="submission" date="2024-02" db="EMBL/GenBank/DDBJ databases">
        <authorList>
            <person name="Daric V."/>
            <person name="Darras S."/>
        </authorList>
    </citation>
    <scope>NUCLEOTIDE SEQUENCE [LARGE SCALE GENOMIC DNA]</scope>
</reference>
<comment type="caution">
    <text evidence="3">The sequence shown here is derived from an EMBL/GenBank/DDBJ whole genome shotgun (WGS) entry which is preliminary data.</text>
</comment>
<accession>A0ABP0GFZ2</accession>
<organism evidence="3 4">
    <name type="scientific">Clavelina lepadiformis</name>
    <name type="common">Light-bulb sea squirt</name>
    <name type="synonym">Ascidia lepadiformis</name>
    <dbReference type="NCBI Taxonomy" id="159417"/>
    <lineage>
        <taxon>Eukaryota</taxon>
        <taxon>Metazoa</taxon>
        <taxon>Chordata</taxon>
        <taxon>Tunicata</taxon>
        <taxon>Ascidiacea</taxon>
        <taxon>Aplousobranchia</taxon>
        <taxon>Clavelinidae</taxon>
        <taxon>Clavelina</taxon>
    </lineage>
</organism>
<feature type="domain" description="FAM194 C-terminal" evidence="2">
    <location>
        <begin position="454"/>
        <end position="654"/>
    </location>
</feature>
<dbReference type="Pfam" id="PF14977">
    <property type="entry name" value="FAM194"/>
    <property type="match status" value="1"/>
</dbReference>
<evidence type="ECO:0000256" key="1">
    <source>
        <dbReference type="SAM" id="MobiDB-lite"/>
    </source>
</evidence>
<sequence>MTEYSSDSDDVNVTIQEDINAEVASTGDDETSGHSIHKSQSFPSSVSHETANEEDEKRLKPRVPSALTVDNVKKYEMETNPIDVVELMAKSSPDDKEIEHNEADDEANEFDYLPLEEDSPATKTITRGFKFTGEEYVAISIDVQTDESYLWKEAMANADFSDEQPLEIFPSRPALALAAAYVQPVKTTLHSRKHHITSDLSISEVLDTTEEEKMLSRQFHSSGMREDPLPAIVPTLPSPVPPLVSESVNDEDNPVTEINVTESEVDQSQLDGLGSGTSHGIPTVGPPYVLQYKAESKEPVIDYRSIQAVMPEDLNWSDLSSEEQEYYGGLINEMRQQRKLQIEKEMASSKMIDIEPHESFGTQQDRKLAKERAAEKIRAREAEKQKQTVSTNQTNFYAFARQLKTVNYALSSEKCMEEGWTIRPVTPPSPVEPAKEFFVQDSGADIVSGKRYHQTFVEKYYDNGQIFLAVFADGTGTVWYPSGNMAISIVASTKPGRLIFLIHEDKSSDETPKIQAMFEPDGNCTCYYASGAIRTNLTPFGGEYFNQEGERIKKWKWKDTETHVHAPPFQPITFGLSKQVGVRIMAQECIYVTFSAGRRSVRFNAGTRLRLKHALPKINPTDIHSAILREKVAHLQSVIERIHYAFKFPKSPRRDRIKLPNYLSNKLDRTGRQRVSIESRLPPLLVNSKQKTMQPPALHSKPFIKKVQQLQRKRKDTLRSVKEPLANELTVSVTVN</sequence>
<evidence type="ECO:0000313" key="4">
    <source>
        <dbReference type="Proteomes" id="UP001642483"/>
    </source>
</evidence>
<dbReference type="EMBL" id="CAWYQH010000119">
    <property type="protein sequence ID" value="CAK8690701.1"/>
    <property type="molecule type" value="Genomic_DNA"/>
</dbReference>
<protein>
    <recommendedName>
        <fullName evidence="2">FAM194 C-terminal domain-containing protein</fullName>
    </recommendedName>
</protein>
<feature type="compositionally biased region" description="Polar residues" evidence="1">
    <location>
        <begin position="38"/>
        <end position="49"/>
    </location>
</feature>
<dbReference type="InterPro" id="IPR029281">
    <property type="entry name" value="FAM194_C"/>
</dbReference>
<feature type="region of interest" description="Disordered" evidence="1">
    <location>
        <begin position="1"/>
        <end position="64"/>
    </location>
</feature>
<evidence type="ECO:0000259" key="2">
    <source>
        <dbReference type="Pfam" id="PF14977"/>
    </source>
</evidence>
<dbReference type="Proteomes" id="UP001642483">
    <property type="component" value="Unassembled WGS sequence"/>
</dbReference>
<name>A0ABP0GFZ2_CLALP</name>
<evidence type="ECO:0000313" key="3">
    <source>
        <dbReference type="EMBL" id="CAK8690701.1"/>
    </source>
</evidence>
<dbReference type="PANTHER" id="PTHR23093">
    <property type="entry name" value="SIMILAR TO CHROMOSOME 3 OPEN READING FRAME 20"/>
    <property type="match status" value="1"/>
</dbReference>
<feature type="compositionally biased region" description="Acidic residues" evidence="1">
    <location>
        <begin position="1"/>
        <end position="10"/>
    </location>
</feature>
<dbReference type="PANTHER" id="PTHR23093:SF18">
    <property type="entry name" value="GLUTAMATE RICH 6"/>
    <property type="match status" value="1"/>
</dbReference>
<proteinExistence type="predicted"/>
<gene>
    <name evidence="3" type="ORF">CVLEPA_LOCUS23285</name>
</gene>